<dbReference type="Gene3D" id="3.40.710.10">
    <property type="entry name" value="DD-peptidase/beta-lactamase superfamily"/>
    <property type="match status" value="1"/>
</dbReference>
<evidence type="ECO:0000259" key="1">
    <source>
        <dbReference type="Pfam" id="PF00144"/>
    </source>
</evidence>
<evidence type="ECO:0000313" key="3">
    <source>
        <dbReference type="Proteomes" id="UP000683360"/>
    </source>
</evidence>
<dbReference type="PANTHER" id="PTHR46825:SF9">
    <property type="entry name" value="BETA-LACTAMASE-RELATED DOMAIN-CONTAINING PROTEIN"/>
    <property type="match status" value="1"/>
</dbReference>
<gene>
    <name evidence="2" type="ORF">MEDL_41897</name>
</gene>
<evidence type="ECO:0000313" key="2">
    <source>
        <dbReference type="EMBL" id="CAG2228979.1"/>
    </source>
</evidence>
<reference evidence="2" key="1">
    <citation type="submission" date="2021-03" db="EMBL/GenBank/DDBJ databases">
        <authorList>
            <person name="Bekaert M."/>
        </authorList>
    </citation>
    <scope>NUCLEOTIDE SEQUENCE</scope>
</reference>
<dbReference type="InterPro" id="IPR050491">
    <property type="entry name" value="AmpC-like"/>
</dbReference>
<dbReference type="PANTHER" id="PTHR46825">
    <property type="entry name" value="D-ALANYL-D-ALANINE-CARBOXYPEPTIDASE/ENDOPEPTIDASE AMPH"/>
    <property type="match status" value="1"/>
</dbReference>
<proteinExistence type="predicted"/>
<dbReference type="EMBL" id="CAJPWZ010002013">
    <property type="protein sequence ID" value="CAG2228979.1"/>
    <property type="molecule type" value="Genomic_DNA"/>
</dbReference>
<dbReference type="InterPro" id="IPR012338">
    <property type="entry name" value="Beta-lactam/transpept-like"/>
</dbReference>
<dbReference type="Proteomes" id="UP000683360">
    <property type="component" value="Unassembled WGS sequence"/>
</dbReference>
<dbReference type="Pfam" id="PF00144">
    <property type="entry name" value="Beta-lactamase"/>
    <property type="match status" value="1"/>
</dbReference>
<name>A0A8S3TDH1_MYTED</name>
<accession>A0A8S3TDH1</accession>
<comment type="caution">
    <text evidence="2">The sequence shown here is derived from an EMBL/GenBank/DDBJ whole genome shotgun (WGS) entry which is preliminary data.</text>
</comment>
<keyword evidence="3" id="KW-1185">Reference proteome</keyword>
<protein>
    <recommendedName>
        <fullName evidence="1">Beta-lactamase-related domain-containing protein</fullName>
    </recommendedName>
</protein>
<dbReference type="AlphaFoldDB" id="A0A8S3TDH1"/>
<dbReference type="SUPFAM" id="SSF56601">
    <property type="entry name" value="beta-lactamase/transpeptidase-like"/>
    <property type="match status" value="1"/>
</dbReference>
<sequence>MDHTYSVRSVQISPNERTPEAYYQLDQIIVDFMQQQDITGGSLAICFHGNLIYTQGYGLANSGLKALSSSLFRLASISKTITAVGILKLVEDGKLKLDQKIFGQNGILKKYKPSGKGDKRLLKITVRHLLQHSGGWDRDQVGDAVFWKLPKKKNDDPYNDEALIRYMMSRKLQFTPGKRHAYSNLGYLILGKVIKEVTGMPYINYIQEICRPFNVLPGYAKQIDAYSLEVKYFNNRENILEPSVFEGEGSVPVQYGGFKMEGTESYGGLVMSVVELLTLFNQINSDNGPLVSEEFFRLMIEKPSYEFGDQWYGLGIDVQNSGLSWGHTGAMEGTSTTVHCHKSGLSWALFFNTWAKDMDLDGLMKYGLSKILHLPLWTKSLSNNEFVVHSEEQIVYLLLPLDTLQTCIKSFTGYCLSHVDMTEYKGSLCLNAIWKKSTSRHLVFINKNIENIYHLIEDCNLCNAYIYMLESYCYENDIYYIIGIRESHLKVQQEICLNLDAAQHLIRMKKMKNSGFTMRTQSVAGKVDTLFVSSVFDKEKKSNFVSWLQITMENFVFELGKILVKT</sequence>
<dbReference type="InterPro" id="IPR001466">
    <property type="entry name" value="Beta-lactam-related"/>
</dbReference>
<organism evidence="2 3">
    <name type="scientific">Mytilus edulis</name>
    <name type="common">Blue mussel</name>
    <dbReference type="NCBI Taxonomy" id="6550"/>
    <lineage>
        <taxon>Eukaryota</taxon>
        <taxon>Metazoa</taxon>
        <taxon>Spiralia</taxon>
        <taxon>Lophotrochozoa</taxon>
        <taxon>Mollusca</taxon>
        <taxon>Bivalvia</taxon>
        <taxon>Autobranchia</taxon>
        <taxon>Pteriomorphia</taxon>
        <taxon>Mytilida</taxon>
        <taxon>Mytiloidea</taxon>
        <taxon>Mytilidae</taxon>
        <taxon>Mytilinae</taxon>
        <taxon>Mytilus</taxon>
    </lineage>
</organism>
<dbReference type="OrthoDB" id="5946976at2759"/>
<feature type="domain" description="Beta-lactamase-related" evidence="1">
    <location>
        <begin position="25"/>
        <end position="356"/>
    </location>
</feature>